<reference evidence="1 2" key="1">
    <citation type="submission" date="2021-06" db="EMBL/GenBank/DDBJ databases">
        <authorList>
            <person name="Palmer J.M."/>
        </authorList>
    </citation>
    <scope>NUCLEOTIDE SEQUENCE [LARGE SCALE GENOMIC DNA]</scope>
    <source>
        <strain evidence="1 2">AS_MEX2019</strain>
        <tissue evidence="1">Muscle</tissue>
    </source>
</reference>
<comment type="caution">
    <text evidence="1">The sequence shown here is derived from an EMBL/GenBank/DDBJ whole genome shotgun (WGS) entry which is preliminary data.</text>
</comment>
<keyword evidence="2" id="KW-1185">Reference proteome</keyword>
<organism evidence="1 2">
    <name type="scientific">Ameca splendens</name>
    <dbReference type="NCBI Taxonomy" id="208324"/>
    <lineage>
        <taxon>Eukaryota</taxon>
        <taxon>Metazoa</taxon>
        <taxon>Chordata</taxon>
        <taxon>Craniata</taxon>
        <taxon>Vertebrata</taxon>
        <taxon>Euteleostomi</taxon>
        <taxon>Actinopterygii</taxon>
        <taxon>Neopterygii</taxon>
        <taxon>Teleostei</taxon>
        <taxon>Neoteleostei</taxon>
        <taxon>Acanthomorphata</taxon>
        <taxon>Ovalentaria</taxon>
        <taxon>Atherinomorphae</taxon>
        <taxon>Cyprinodontiformes</taxon>
        <taxon>Goodeidae</taxon>
        <taxon>Ameca</taxon>
    </lineage>
</organism>
<proteinExistence type="predicted"/>
<name>A0ABV0YW28_9TELE</name>
<gene>
    <name evidence="1" type="ORF">AMECASPLE_035607</name>
</gene>
<evidence type="ECO:0000313" key="2">
    <source>
        <dbReference type="Proteomes" id="UP001469553"/>
    </source>
</evidence>
<dbReference type="Proteomes" id="UP001469553">
    <property type="component" value="Unassembled WGS sequence"/>
</dbReference>
<protein>
    <submittedName>
        <fullName evidence="1">Uncharacterized protein</fullName>
    </submittedName>
</protein>
<accession>A0ABV0YW28</accession>
<evidence type="ECO:0000313" key="1">
    <source>
        <dbReference type="EMBL" id="MEQ2297528.1"/>
    </source>
</evidence>
<sequence length="111" mass="12190">MVLGGEHDPLPHLFFILMHSTTTRINTFEWAEVGLVSFHTPVHCLPSEVGGREKDWGWESGLVGRPMPRLAFLPSLNYLDFLGSQSLASVLGPSAGRGFQRGGSWLGSVRK</sequence>
<dbReference type="EMBL" id="JAHRIP010042970">
    <property type="protein sequence ID" value="MEQ2297528.1"/>
    <property type="molecule type" value="Genomic_DNA"/>
</dbReference>